<keyword evidence="3" id="KW-1185">Reference proteome</keyword>
<dbReference type="KEGG" id="kan:IMCC3317_47450"/>
<sequence length="136" mass="15450">MNIANNQLITKGFVAAGLMNITGVLIFSRVFTNAVIPEYDATVMSNFGLLMIVVWGFAYISVAKSYANVRWLVAVFAIEKLIYGCIWVNWLLQNNLSEVYEKDAMAGIFYTIYGANDWLFCIFFSIVFWKLSSKKV</sequence>
<gene>
    <name evidence="2" type="ORF">IMCC3317_47450</name>
</gene>
<accession>A0A7L4ZRW8</accession>
<dbReference type="RefSeq" id="WP_160131814.1">
    <property type="nucleotide sequence ID" value="NZ_CP019288.1"/>
</dbReference>
<keyword evidence="1" id="KW-1133">Transmembrane helix</keyword>
<evidence type="ECO:0000313" key="3">
    <source>
        <dbReference type="Proteomes" id="UP000464657"/>
    </source>
</evidence>
<feature type="transmembrane region" description="Helical" evidence="1">
    <location>
        <begin position="43"/>
        <end position="62"/>
    </location>
</feature>
<dbReference type="OrthoDB" id="7433042at2"/>
<organism evidence="2 3">
    <name type="scientific">Kordia antarctica</name>
    <dbReference type="NCBI Taxonomy" id="1218801"/>
    <lineage>
        <taxon>Bacteria</taxon>
        <taxon>Pseudomonadati</taxon>
        <taxon>Bacteroidota</taxon>
        <taxon>Flavobacteriia</taxon>
        <taxon>Flavobacteriales</taxon>
        <taxon>Flavobacteriaceae</taxon>
        <taxon>Kordia</taxon>
    </lineage>
</organism>
<reference evidence="2 3" key="1">
    <citation type="journal article" date="2013" name="Int. J. Syst. Evol. Microbiol.">
        <title>Kordia antarctica sp. nov., isolated from Antarctic seawater.</title>
        <authorList>
            <person name="Baek K."/>
            <person name="Choi A."/>
            <person name="Kang I."/>
            <person name="Lee K."/>
            <person name="Cho J.C."/>
        </authorList>
    </citation>
    <scope>NUCLEOTIDE SEQUENCE [LARGE SCALE GENOMIC DNA]</scope>
    <source>
        <strain evidence="2 3">IMCC3317</strain>
    </source>
</reference>
<keyword evidence="1" id="KW-0812">Transmembrane</keyword>
<dbReference type="AlphaFoldDB" id="A0A7L4ZRW8"/>
<protein>
    <submittedName>
        <fullName evidence="2">Uncharacterized protein</fullName>
    </submittedName>
</protein>
<feature type="transmembrane region" description="Helical" evidence="1">
    <location>
        <begin position="69"/>
        <end position="92"/>
    </location>
</feature>
<dbReference type="EMBL" id="CP019288">
    <property type="protein sequence ID" value="QHI39335.1"/>
    <property type="molecule type" value="Genomic_DNA"/>
</dbReference>
<proteinExistence type="predicted"/>
<keyword evidence="1" id="KW-0472">Membrane</keyword>
<name>A0A7L4ZRW8_9FLAO</name>
<feature type="transmembrane region" description="Helical" evidence="1">
    <location>
        <begin position="12"/>
        <end position="31"/>
    </location>
</feature>
<dbReference type="Proteomes" id="UP000464657">
    <property type="component" value="Chromosome"/>
</dbReference>
<evidence type="ECO:0000256" key="1">
    <source>
        <dbReference type="SAM" id="Phobius"/>
    </source>
</evidence>
<evidence type="ECO:0000313" key="2">
    <source>
        <dbReference type="EMBL" id="QHI39335.1"/>
    </source>
</evidence>
<feature type="transmembrane region" description="Helical" evidence="1">
    <location>
        <begin position="104"/>
        <end position="129"/>
    </location>
</feature>